<dbReference type="RefSeq" id="WP_092069154.1">
    <property type="nucleotide sequence ID" value="NZ_FNHB01000001.1"/>
</dbReference>
<evidence type="ECO:0000256" key="1">
    <source>
        <dbReference type="ARBA" id="ARBA00005417"/>
    </source>
</evidence>
<dbReference type="InterPro" id="IPR052156">
    <property type="entry name" value="BCAA_Transport_ATP-bd_LivF"/>
</dbReference>
<evidence type="ECO:0000256" key="2">
    <source>
        <dbReference type="ARBA" id="ARBA00022448"/>
    </source>
</evidence>
<evidence type="ECO:0000256" key="4">
    <source>
        <dbReference type="ARBA" id="ARBA00022840"/>
    </source>
</evidence>
<dbReference type="PROSITE" id="PS00211">
    <property type="entry name" value="ABC_TRANSPORTER_1"/>
    <property type="match status" value="1"/>
</dbReference>
<keyword evidence="5" id="KW-0029">Amino-acid transport</keyword>
<comment type="similarity">
    <text evidence="1">Belongs to the ABC transporter superfamily.</text>
</comment>
<name>A0A1G9NLH5_9FIRM</name>
<dbReference type="GO" id="GO:0016887">
    <property type="term" value="F:ATP hydrolysis activity"/>
    <property type="evidence" value="ECO:0007669"/>
    <property type="project" value="InterPro"/>
</dbReference>
<dbReference type="InterPro" id="IPR003439">
    <property type="entry name" value="ABC_transporter-like_ATP-bd"/>
</dbReference>
<evidence type="ECO:0000256" key="5">
    <source>
        <dbReference type="ARBA" id="ARBA00022970"/>
    </source>
</evidence>
<dbReference type="CDD" id="cd03224">
    <property type="entry name" value="ABC_TM1139_LivF_branched"/>
    <property type="match status" value="1"/>
</dbReference>
<keyword evidence="2" id="KW-0813">Transport</keyword>
<organism evidence="7 8">
    <name type="scientific">Dendrosporobacter quercicolus</name>
    <dbReference type="NCBI Taxonomy" id="146817"/>
    <lineage>
        <taxon>Bacteria</taxon>
        <taxon>Bacillati</taxon>
        <taxon>Bacillota</taxon>
        <taxon>Negativicutes</taxon>
        <taxon>Selenomonadales</taxon>
        <taxon>Sporomusaceae</taxon>
        <taxon>Dendrosporobacter</taxon>
    </lineage>
</organism>
<dbReference type="PANTHER" id="PTHR43820:SF4">
    <property type="entry name" value="HIGH-AFFINITY BRANCHED-CHAIN AMINO ACID TRANSPORT ATP-BINDING PROTEIN LIVF"/>
    <property type="match status" value="1"/>
</dbReference>
<evidence type="ECO:0000259" key="6">
    <source>
        <dbReference type="PROSITE" id="PS50893"/>
    </source>
</evidence>
<evidence type="ECO:0000256" key="3">
    <source>
        <dbReference type="ARBA" id="ARBA00022741"/>
    </source>
</evidence>
<keyword evidence="3" id="KW-0547">Nucleotide-binding</keyword>
<dbReference type="SMART" id="SM00382">
    <property type="entry name" value="AAA"/>
    <property type="match status" value="1"/>
</dbReference>
<dbReference type="GO" id="GO:0015807">
    <property type="term" value="P:L-amino acid transport"/>
    <property type="evidence" value="ECO:0007669"/>
    <property type="project" value="TreeGrafter"/>
</dbReference>
<dbReference type="InterPro" id="IPR027417">
    <property type="entry name" value="P-loop_NTPase"/>
</dbReference>
<keyword evidence="8" id="KW-1185">Reference proteome</keyword>
<dbReference type="Gene3D" id="3.40.50.300">
    <property type="entry name" value="P-loop containing nucleotide triphosphate hydrolases"/>
    <property type="match status" value="1"/>
</dbReference>
<dbReference type="PROSITE" id="PS50893">
    <property type="entry name" value="ABC_TRANSPORTER_2"/>
    <property type="match status" value="1"/>
</dbReference>
<gene>
    <name evidence="7" type="ORF">SAMN04488502_1011041</name>
</gene>
<dbReference type="SUPFAM" id="SSF52540">
    <property type="entry name" value="P-loop containing nucleoside triphosphate hydrolases"/>
    <property type="match status" value="1"/>
</dbReference>
<dbReference type="PANTHER" id="PTHR43820">
    <property type="entry name" value="HIGH-AFFINITY BRANCHED-CHAIN AMINO ACID TRANSPORT ATP-BINDING PROTEIN LIVF"/>
    <property type="match status" value="1"/>
</dbReference>
<dbReference type="AlphaFoldDB" id="A0A1G9NLH5"/>
<dbReference type="InterPro" id="IPR003593">
    <property type="entry name" value="AAA+_ATPase"/>
</dbReference>
<dbReference type="EMBL" id="FNHB01000001">
    <property type="protein sequence ID" value="SDL86877.1"/>
    <property type="molecule type" value="Genomic_DNA"/>
</dbReference>
<dbReference type="Proteomes" id="UP000214880">
    <property type="component" value="Unassembled WGS sequence"/>
</dbReference>
<dbReference type="InterPro" id="IPR030660">
    <property type="entry name" value="ABC_branched_ATPase_LivF/BraG"/>
</dbReference>
<keyword evidence="4 7" id="KW-0067">ATP-binding</keyword>
<protein>
    <submittedName>
        <fullName evidence="7">Amino acid/amide ABC transporter ATP-binding protein 2, HAAT family</fullName>
    </submittedName>
</protein>
<dbReference type="Pfam" id="PF00005">
    <property type="entry name" value="ABC_tran"/>
    <property type="match status" value="1"/>
</dbReference>
<sequence>MLSVQNLRAWYGNVEAIHGINLEVGQGELVTLIGSNGAGKSTTLKSIVGLMKKRAGGIFFHDQDISAYTPSSVLACGIALVPEGRWIFPELTVEENLKMGSFLQRNRRAVAITLEEQFERFPILKERRRQKGGTLSGGEQQMLAISRALMANPKMLLLDEPSLGLAPQLVCNVFSLIKEINDSGISVLLVEQNSTMALSIADRGYVLSTGKMIIQGAAKDLLNDPKVQKAYLGYNDAGEGI</sequence>
<proteinExistence type="inferred from homology"/>
<dbReference type="OrthoDB" id="9779136at2"/>
<feature type="domain" description="ABC transporter" evidence="6">
    <location>
        <begin position="2"/>
        <end position="234"/>
    </location>
</feature>
<dbReference type="InterPro" id="IPR017871">
    <property type="entry name" value="ABC_transporter-like_CS"/>
</dbReference>
<dbReference type="GO" id="GO:0005524">
    <property type="term" value="F:ATP binding"/>
    <property type="evidence" value="ECO:0007669"/>
    <property type="project" value="UniProtKB-KW"/>
</dbReference>
<reference evidence="7 8" key="1">
    <citation type="submission" date="2016-10" db="EMBL/GenBank/DDBJ databases">
        <authorList>
            <person name="de Groot N.N."/>
        </authorList>
    </citation>
    <scope>NUCLEOTIDE SEQUENCE [LARGE SCALE GENOMIC DNA]</scope>
    <source>
        <strain evidence="7 8">DSM 1736</strain>
    </source>
</reference>
<dbReference type="PIRSF" id="PIRSF039137">
    <property type="entry name" value="ABC_branched_ATPase"/>
    <property type="match status" value="1"/>
</dbReference>
<evidence type="ECO:0000313" key="8">
    <source>
        <dbReference type="Proteomes" id="UP000214880"/>
    </source>
</evidence>
<dbReference type="STRING" id="146817.SAMN04488502_1011041"/>
<accession>A0A1G9NLH5</accession>
<dbReference type="GO" id="GO:0015658">
    <property type="term" value="F:branched-chain amino acid transmembrane transporter activity"/>
    <property type="evidence" value="ECO:0007669"/>
    <property type="project" value="InterPro"/>
</dbReference>
<evidence type="ECO:0000313" key="7">
    <source>
        <dbReference type="EMBL" id="SDL86877.1"/>
    </source>
</evidence>